<proteinExistence type="predicted"/>
<keyword evidence="3" id="KW-1185">Reference proteome</keyword>
<feature type="compositionally biased region" description="Basic and acidic residues" evidence="1">
    <location>
        <begin position="13"/>
        <end position="22"/>
    </location>
</feature>
<sequence>MEAGSAHDPALPRAREEPRPVEAGDTCSPVLSRAADGCAVVSRPPLRWGGGGEPGLLFLSWGEFQGRVHVAVRLFRVGCVGVRVGGDRFPPFREGGNRDSLARDPREIIRDPFALGRPLCA</sequence>
<organism evidence="2 3">
    <name type="scientific">Rhodococcus olei</name>
    <dbReference type="NCBI Taxonomy" id="2161675"/>
    <lineage>
        <taxon>Bacteria</taxon>
        <taxon>Bacillati</taxon>
        <taxon>Actinomycetota</taxon>
        <taxon>Actinomycetes</taxon>
        <taxon>Mycobacteriales</taxon>
        <taxon>Nocardiaceae</taxon>
        <taxon>Rhodococcus</taxon>
    </lineage>
</organism>
<accession>A0ABP8P6Q1</accession>
<reference evidence="3" key="1">
    <citation type="journal article" date="2019" name="Int. J. Syst. Evol. Microbiol.">
        <title>The Global Catalogue of Microorganisms (GCM) 10K type strain sequencing project: providing services to taxonomists for standard genome sequencing and annotation.</title>
        <authorList>
            <consortium name="The Broad Institute Genomics Platform"/>
            <consortium name="The Broad Institute Genome Sequencing Center for Infectious Disease"/>
            <person name="Wu L."/>
            <person name="Ma J."/>
        </authorList>
    </citation>
    <scope>NUCLEOTIDE SEQUENCE [LARGE SCALE GENOMIC DNA]</scope>
    <source>
        <strain evidence="3">JCM 32206</strain>
    </source>
</reference>
<evidence type="ECO:0000256" key="1">
    <source>
        <dbReference type="SAM" id="MobiDB-lite"/>
    </source>
</evidence>
<dbReference type="EMBL" id="BAABFB010000050">
    <property type="protein sequence ID" value="GAA4482345.1"/>
    <property type="molecule type" value="Genomic_DNA"/>
</dbReference>
<dbReference type="Proteomes" id="UP001501183">
    <property type="component" value="Unassembled WGS sequence"/>
</dbReference>
<evidence type="ECO:0000313" key="3">
    <source>
        <dbReference type="Proteomes" id="UP001501183"/>
    </source>
</evidence>
<feature type="region of interest" description="Disordered" evidence="1">
    <location>
        <begin position="1"/>
        <end position="26"/>
    </location>
</feature>
<protein>
    <submittedName>
        <fullName evidence="2">Uncharacterized protein</fullName>
    </submittedName>
</protein>
<comment type="caution">
    <text evidence="2">The sequence shown here is derived from an EMBL/GenBank/DDBJ whole genome shotgun (WGS) entry which is preliminary data.</text>
</comment>
<evidence type="ECO:0000313" key="2">
    <source>
        <dbReference type="EMBL" id="GAA4482345.1"/>
    </source>
</evidence>
<gene>
    <name evidence="2" type="ORF">GCM10023094_32100</name>
</gene>
<name>A0ABP8P6Q1_9NOCA</name>